<dbReference type="Proteomes" id="UP000297453">
    <property type="component" value="Unassembled WGS sequence"/>
</dbReference>
<keyword evidence="4" id="KW-1185">Reference proteome</keyword>
<dbReference type="PROSITE" id="PS51257">
    <property type="entry name" value="PROKAR_LIPOPROTEIN"/>
    <property type="match status" value="1"/>
</dbReference>
<reference evidence="3" key="1">
    <citation type="journal article" date="2019" name="PLoS Negl. Trop. Dis.">
        <title>Revisiting the worldwide diversity of Leptospira species in the environment.</title>
        <authorList>
            <person name="Vincent A.T."/>
            <person name="Schiettekatte O."/>
            <person name="Bourhy P."/>
            <person name="Veyrier F.J."/>
            <person name="Picardeau M."/>
        </authorList>
    </citation>
    <scope>NUCLEOTIDE SEQUENCE [LARGE SCALE GENOMIC DNA]</scope>
    <source>
        <strain evidence="3">SSS9</strain>
    </source>
</reference>
<organism evidence="3 4">
    <name type="scientific">Leptospira semungkisensis</name>
    <dbReference type="NCBI Taxonomy" id="2484985"/>
    <lineage>
        <taxon>Bacteria</taxon>
        <taxon>Pseudomonadati</taxon>
        <taxon>Spirochaetota</taxon>
        <taxon>Spirochaetia</taxon>
        <taxon>Leptospirales</taxon>
        <taxon>Leptospiraceae</taxon>
        <taxon>Leptospira</taxon>
    </lineage>
</organism>
<dbReference type="AlphaFoldDB" id="A0A4R9FSV5"/>
<dbReference type="NCBIfam" id="NF047704">
    <property type="entry name" value="Lsa16_fam_lipo"/>
    <property type="match status" value="1"/>
</dbReference>
<comment type="caution">
    <text evidence="3">The sequence shown here is derived from an EMBL/GenBank/DDBJ whole genome shotgun (WGS) entry which is preliminary data.</text>
</comment>
<protein>
    <recommendedName>
        <fullName evidence="5">SH3 domain-containing protein</fullName>
    </recommendedName>
</protein>
<proteinExistence type="predicted"/>
<sequence length="174" mass="19418">MKKVILNITILGMLSLFAGACSNTAQVVGNINCPTLEKGVIDPKVAIVSDDLVSPVVIEKVAIGTVVKVYDYRNHYYVAKNLVRVKTEKNEGWINPTCLVVGQDPANSVFKWAYRSDYKPFFDKEDRDHYNYKDPDKVEPGAKTTSANGHEFDAYKNLPKDKVPLADLAPELKK</sequence>
<evidence type="ECO:0008006" key="5">
    <source>
        <dbReference type="Google" id="ProtNLM"/>
    </source>
</evidence>
<evidence type="ECO:0000313" key="4">
    <source>
        <dbReference type="Proteomes" id="UP000297453"/>
    </source>
</evidence>
<accession>A0A4R9FSV5</accession>
<feature type="signal peptide" evidence="2">
    <location>
        <begin position="1"/>
        <end position="20"/>
    </location>
</feature>
<feature type="chain" id="PRO_5020539230" description="SH3 domain-containing protein" evidence="2">
    <location>
        <begin position="21"/>
        <end position="174"/>
    </location>
</feature>
<feature type="compositionally biased region" description="Basic and acidic residues" evidence="1">
    <location>
        <begin position="129"/>
        <end position="140"/>
    </location>
</feature>
<gene>
    <name evidence="3" type="ORF">EHO59_11270</name>
</gene>
<name>A0A4R9FSV5_9LEPT</name>
<evidence type="ECO:0000256" key="1">
    <source>
        <dbReference type="SAM" id="MobiDB-lite"/>
    </source>
</evidence>
<keyword evidence="2" id="KW-0732">Signal</keyword>
<dbReference type="RefSeq" id="WP_135588033.1">
    <property type="nucleotide sequence ID" value="NZ_RQEP01000016.1"/>
</dbReference>
<evidence type="ECO:0000256" key="2">
    <source>
        <dbReference type="SAM" id="SignalP"/>
    </source>
</evidence>
<evidence type="ECO:0000313" key="3">
    <source>
        <dbReference type="EMBL" id="TGK01683.1"/>
    </source>
</evidence>
<dbReference type="EMBL" id="RQEP01000016">
    <property type="protein sequence ID" value="TGK01683.1"/>
    <property type="molecule type" value="Genomic_DNA"/>
</dbReference>
<feature type="region of interest" description="Disordered" evidence="1">
    <location>
        <begin position="129"/>
        <end position="155"/>
    </location>
</feature>
<dbReference type="OrthoDB" id="338432at2"/>